<evidence type="ECO:0000259" key="12">
    <source>
        <dbReference type="Pfam" id="PF00156"/>
    </source>
</evidence>
<evidence type="ECO:0000256" key="4">
    <source>
        <dbReference type="ARBA" id="ARBA00004659"/>
    </source>
</evidence>
<dbReference type="GO" id="GO:0006168">
    <property type="term" value="P:adenine salvage"/>
    <property type="evidence" value="ECO:0007669"/>
    <property type="project" value="InterPro"/>
</dbReference>
<keyword evidence="8 11" id="KW-0328">Glycosyltransferase</keyword>
<evidence type="ECO:0000256" key="11">
    <source>
        <dbReference type="HAMAP-Rule" id="MF_00004"/>
    </source>
</evidence>
<dbReference type="NCBIfam" id="NF002636">
    <property type="entry name" value="PRK02304.1-5"/>
    <property type="match status" value="1"/>
</dbReference>
<comment type="catalytic activity">
    <reaction evidence="1 11">
        <text>AMP + diphosphate = 5-phospho-alpha-D-ribose 1-diphosphate + adenine</text>
        <dbReference type="Rhea" id="RHEA:16609"/>
        <dbReference type="ChEBI" id="CHEBI:16708"/>
        <dbReference type="ChEBI" id="CHEBI:33019"/>
        <dbReference type="ChEBI" id="CHEBI:58017"/>
        <dbReference type="ChEBI" id="CHEBI:456215"/>
        <dbReference type="EC" id="2.4.2.7"/>
    </reaction>
</comment>
<evidence type="ECO:0000256" key="9">
    <source>
        <dbReference type="ARBA" id="ARBA00022679"/>
    </source>
</evidence>
<dbReference type="NCBIfam" id="NF002634">
    <property type="entry name" value="PRK02304.1-3"/>
    <property type="match status" value="1"/>
</dbReference>
<dbReference type="GO" id="GO:0005737">
    <property type="term" value="C:cytoplasm"/>
    <property type="evidence" value="ECO:0007669"/>
    <property type="project" value="UniProtKB-SubCell"/>
</dbReference>
<dbReference type="CDD" id="cd06223">
    <property type="entry name" value="PRTases_typeI"/>
    <property type="match status" value="1"/>
</dbReference>
<dbReference type="PANTHER" id="PTHR32315">
    <property type="entry name" value="ADENINE PHOSPHORIBOSYLTRANSFERASE"/>
    <property type="match status" value="1"/>
</dbReference>
<dbReference type="Proteomes" id="UP000295645">
    <property type="component" value="Unassembled WGS sequence"/>
</dbReference>
<dbReference type="InterPro" id="IPR050054">
    <property type="entry name" value="UPRTase/APRTase"/>
</dbReference>
<dbReference type="EMBL" id="SMCS01000004">
    <property type="protein sequence ID" value="TCV93947.1"/>
    <property type="molecule type" value="Genomic_DNA"/>
</dbReference>
<evidence type="ECO:0000256" key="1">
    <source>
        <dbReference type="ARBA" id="ARBA00000868"/>
    </source>
</evidence>
<evidence type="ECO:0000256" key="5">
    <source>
        <dbReference type="ARBA" id="ARBA00008391"/>
    </source>
</evidence>
<evidence type="ECO:0000256" key="10">
    <source>
        <dbReference type="ARBA" id="ARBA00022726"/>
    </source>
</evidence>
<comment type="subcellular location">
    <subcellularLocation>
        <location evidence="3 11">Cytoplasm</location>
    </subcellularLocation>
</comment>
<dbReference type="GO" id="GO:0002055">
    <property type="term" value="F:adenine binding"/>
    <property type="evidence" value="ECO:0007669"/>
    <property type="project" value="TreeGrafter"/>
</dbReference>
<sequence length="172" mass="18015">MQAISDLIRDVPDFPRPGVLFKDISPLLADADGFALCIEALADPWRQLGVQAVCGIESRGFIFGAALARTLHAGFVPVRKKGKLPPPVIGIDYGLEYGVDRLEVGASALRAGERVLIVDDVLATGGTLEAARRLVDGLGAEVVGGSVVIELAALAGRPRWTGATPLHALILS</sequence>
<keyword evidence="9 11" id="KW-0808">Transferase</keyword>
<evidence type="ECO:0000256" key="3">
    <source>
        <dbReference type="ARBA" id="ARBA00004496"/>
    </source>
</evidence>
<organism evidence="13 14">
    <name type="scientific">Luteibacter rhizovicinus</name>
    <dbReference type="NCBI Taxonomy" id="242606"/>
    <lineage>
        <taxon>Bacteria</taxon>
        <taxon>Pseudomonadati</taxon>
        <taxon>Pseudomonadota</taxon>
        <taxon>Gammaproteobacteria</taxon>
        <taxon>Lysobacterales</taxon>
        <taxon>Rhodanobacteraceae</taxon>
        <taxon>Luteibacter</taxon>
    </lineage>
</organism>
<dbReference type="GO" id="GO:0006166">
    <property type="term" value="P:purine ribonucleoside salvage"/>
    <property type="evidence" value="ECO:0007669"/>
    <property type="project" value="UniProtKB-UniRule"/>
</dbReference>
<dbReference type="Pfam" id="PF00156">
    <property type="entry name" value="Pribosyltran"/>
    <property type="match status" value="1"/>
</dbReference>
<dbReference type="GO" id="GO:0044209">
    <property type="term" value="P:AMP salvage"/>
    <property type="evidence" value="ECO:0007669"/>
    <property type="project" value="UniProtKB-UniRule"/>
</dbReference>
<comment type="pathway">
    <text evidence="4 11">Purine metabolism; AMP biosynthesis via salvage pathway; AMP from adenine: step 1/1.</text>
</comment>
<dbReference type="InterPro" id="IPR000836">
    <property type="entry name" value="PRTase_dom"/>
</dbReference>
<keyword evidence="10 11" id="KW-0660">Purine salvage</keyword>
<proteinExistence type="inferred from homology"/>
<dbReference type="HAMAP" id="MF_00004">
    <property type="entry name" value="Aden_phosphoribosyltr"/>
    <property type="match status" value="1"/>
</dbReference>
<name>A0A4R3YMT7_9GAMM</name>
<reference evidence="13 14" key="1">
    <citation type="submission" date="2019-03" db="EMBL/GenBank/DDBJ databases">
        <title>Above-ground endophytic microbial communities from plants in different locations in the United States.</title>
        <authorList>
            <person name="Frank C."/>
        </authorList>
    </citation>
    <scope>NUCLEOTIDE SEQUENCE [LARGE SCALE GENOMIC DNA]</scope>
    <source>
        <strain evidence="13 14">LP_13_YM</strain>
    </source>
</reference>
<dbReference type="InterPro" id="IPR029057">
    <property type="entry name" value="PRTase-like"/>
</dbReference>
<feature type="domain" description="Phosphoribosyltransferase" evidence="12">
    <location>
        <begin position="52"/>
        <end position="150"/>
    </location>
</feature>
<evidence type="ECO:0000313" key="14">
    <source>
        <dbReference type="Proteomes" id="UP000295645"/>
    </source>
</evidence>
<dbReference type="UniPathway" id="UPA00588">
    <property type="reaction ID" value="UER00646"/>
</dbReference>
<dbReference type="FunFam" id="3.40.50.2020:FF:000021">
    <property type="entry name" value="Adenine phosphoribosyltransferase"/>
    <property type="match status" value="1"/>
</dbReference>
<comment type="similarity">
    <text evidence="5 11">Belongs to the purine/pyrimidine phosphoribosyltransferase family.</text>
</comment>
<dbReference type="Gene3D" id="3.40.50.2020">
    <property type="match status" value="1"/>
</dbReference>
<evidence type="ECO:0000313" key="13">
    <source>
        <dbReference type="EMBL" id="TCV93947.1"/>
    </source>
</evidence>
<comment type="subunit">
    <text evidence="11">Homodimer.</text>
</comment>
<evidence type="ECO:0000256" key="7">
    <source>
        <dbReference type="ARBA" id="ARBA00022490"/>
    </source>
</evidence>
<accession>A0A4R3YMT7</accession>
<dbReference type="AlphaFoldDB" id="A0A4R3YMT7"/>
<evidence type="ECO:0000256" key="6">
    <source>
        <dbReference type="ARBA" id="ARBA00011893"/>
    </source>
</evidence>
<dbReference type="NCBIfam" id="TIGR01090">
    <property type="entry name" value="apt"/>
    <property type="match status" value="1"/>
</dbReference>
<evidence type="ECO:0000256" key="8">
    <source>
        <dbReference type="ARBA" id="ARBA00022676"/>
    </source>
</evidence>
<dbReference type="InterPro" id="IPR005764">
    <property type="entry name" value="Ade_phspho_trans"/>
</dbReference>
<dbReference type="EC" id="2.4.2.7" evidence="6 11"/>
<keyword evidence="14" id="KW-1185">Reference proteome</keyword>
<keyword evidence="7 11" id="KW-0963">Cytoplasm</keyword>
<protein>
    <recommendedName>
        <fullName evidence="6 11">Adenine phosphoribosyltransferase</fullName>
        <shortName evidence="11">APRT</shortName>
        <ecNumber evidence="6 11">2.4.2.7</ecNumber>
    </recommendedName>
</protein>
<dbReference type="PANTHER" id="PTHR32315:SF3">
    <property type="entry name" value="ADENINE PHOSPHORIBOSYLTRANSFERASE"/>
    <property type="match status" value="1"/>
</dbReference>
<dbReference type="GO" id="GO:0016208">
    <property type="term" value="F:AMP binding"/>
    <property type="evidence" value="ECO:0007669"/>
    <property type="project" value="TreeGrafter"/>
</dbReference>
<dbReference type="RefSeq" id="WP_132144149.1">
    <property type="nucleotide sequence ID" value="NZ_SMCS01000004.1"/>
</dbReference>
<evidence type="ECO:0000256" key="2">
    <source>
        <dbReference type="ARBA" id="ARBA00003968"/>
    </source>
</evidence>
<comment type="function">
    <text evidence="2 11">Catalyzes a salvage reaction resulting in the formation of AMP, that is energically less costly than de novo synthesis.</text>
</comment>
<comment type="caution">
    <text evidence="13">The sequence shown here is derived from an EMBL/GenBank/DDBJ whole genome shotgun (WGS) entry which is preliminary data.</text>
</comment>
<dbReference type="OrthoDB" id="9803963at2"/>
<gene>
    <name evidence="11" type="primary">apt</name>
    <name evidence="13" type="ORF">EC912_104143</name>
</gene>
<dbReference type="GO" id="GO:0003999">
    <property type="term" value="F:adenine phosphoribosyltransferase activity"/>
    <property type="evidence" value="ECO:0007669"/>
    <property type="project" value="UniProtKB-UniRule"/>
</dbReference>
<dbReference type="SUPFAM" id="SSF53271">
    <property type="entry name" value="PRTase-like"/>
    <property type="match status" value="1"/>
</dbReference>